<dbReference type="GO" id="GO:0006631">
    <property type="term" value="P:fatty acid metabolic process"/>
    <property type="evidence" value="ECO:0007669"/>
    <property type="project" value="InterPro"/>
</dbReference>
<reference evidence="6" key="1">
    <citation type="journal article" date="2020" name="Stud. Mycol.">
        <title>101 Dothideomycetes genomes: a test case for predicting lifestyles and emergence of pathogens.</title>
        <authorList>
            <person name="Haridas S."/>
            <person name="Albert R."/>
            <person name="Binder M."/>
            <person name="Bloem J."/>
            <person name="Labutti K."/>
            <person name="Salamov A."/>
            <person name="Andreopoulos B."/>
            <person name="Baker S."/>
            <person name="Barry K."/>
            <person name="Bills G."/>
            <person name="Bluhm B."/>
            <person name="Cannon C."/>
            <person name="Castanera R."/>
            <person name="Culley D."/>
            <person name="Daum C."/>
            <person name="Ezra D."/>
            <person name="Gonzalez J."/>
            <person name="Henrissat B."/>
            <person name="Kuo A."/>
            <person name="Liang C."/>
            <person name="Lipzen A."/>
            <person name="Lutzoni F."/>
            <person name="Magnuson J."/>
            <person name="Mondo S."/>
            <person name="Nolan M."/>
            <person name="Ohm R."/>
            <person name="Pangilinan J."/>
            <person name="Park H.-J."/>
            <person name="Ramirez L."/>
            <person name="Alfaro M."/>
            <person name="Sun H."/>
            <person name="Tritt A."/>
            <person name="Yoshinaga Y."/>
            <person name="Zwiers L.-H."/>
            <person name="Turgeon B."/>
            <person name="Goodwin S."/>
            <person name="Spatafora J."/>
            <person name="Crous P."/>
            <person name="Grigoriev I."/>
        </authorList>
    </citation>
    <scope>NUCLEOTIDE SEQUENCE</scope>
    <source>
        <strain evidence="6">CBS 122681</strain>
    </source>
</reference>
<evidence type="ECO:0000256" key="1">
    <source>
        <dbReference type="ARBA" id="ARBA00009463"/>
    </source>
</evidence>
<dbReference type="PANTHER" id="PTHR48075">
    <property type="entry name" value="3-HYDROXYACYL-COA DEHYDROGENASE FAMILY PROTEIN"/>
    <property type="match status" value="1"/>
</dbReference>
<protein>
    <recommendedName>
        <fullName evidence="8">NAD(P)-binding protein</fullName>
    </recommendedName>
</protein>
<evidence type="ECO:0008006" key="8">
    <source>
        <dbReference type="Google" id="ProtNLM"/>
    </source>
</evidence>
<dbReference type="InterPro" id="IPR013328">
    <property type="entry name" value="6PGD_dom2"/>
</dbReference>
<dbReference type="PROSITE" id="PS00067">
    <property type="entry name" value="3HCDH"/>
    <property type="match status" value="1"/>
</dbReference>
<evidence type="ECO:0000259" key="4">
    <source>
        <dbReference type="Pfam" id="PF00725"/>
    </source>
</evidence>
<dbReference type="InterPro" id="IPR036291">
    <property type="entry name" value="NAD(P)-bd_dom_sf"/>
</dbReference>
<dbReference type="GO" id="GO:0070403">
    <property type="term" value="F:NAD+ binding"/>
    <property type="evidence" value="ECO:0007669"/>
    <property type="project" value="InterPro"/>
</dbReference>
<keyword evidence="2" id="KW-0560">Oxidoreductase</keyword>
<dbReference type="PANTHER" id="PTHR48075:SF1">
    <property type="entry name" value="LAMBDA-CRYSTALLIN HOMOLOG"/>
    <property type="match status" value="1"/>
</dbReference>
<dbReference type="Gene3D" id="1.10.1040.10">
    <property type="entry name" value="N-(1-d-carboxylethyl)-l-norvaline Dehydrogenase, domain 2"/>
    <property type="match status" value="1"/>
</dbReference>
<feature type="domain" description="3-hydroxyacyl-CoA dehydrogenase C-terminal" evidence="4">
    <location>
        <begin position="185"/>
        <end position="252"/>
    </location>
</feature>
<evidence type="ECO:0000259" key="5">
    <source>
        <dbReference type="Pfam" id="PF02737"/>
    </source>
</evidence>
<feature type="domain" description="3-hydroxyacyl-CoA dehydrogenase NAD binding" evidence="5">
    <location>
        <begin position="56"/>
        <end position="181"/>
    </location>
</feature>
<evidence type="ECO:0000313" key="6">
    <source>
        <dbReference type="EMBL" id="KAF2656010.1"/>
    </source>
</evidence>
<sequence>MDTGQAPHITLIAVGTIGLSFAALHLTHLPSPSHLTIYDTRPDLESYVYENLPKFYTAAQTPPDLSKLHITNNLQTAVRSASIIQESGPENLEIKQNLWRDVEAHAPKHALLWSSTSGIPASKQSALMADKSRLLVVHPYNPPHIMPLLELVPSPQTSPSVIERTQEFWTQRGRVPIHIKKEITGFVSNRLAFALLREAIHLVDCGVVSVAELDAIVESSMGPRWAVAGPFKSYHAGGGAGGLEGFFKNVGGTVQACWEDGGNVNVGDGSGWEERVFREAKEAYGFVDTKQRDDATRRVLEAVSEEKGKRKEPR</sequence>
<dbReference type="Pfam" id="PF02737">
    <property type="entry name" value="3HCDH_N"/>
    <property type="match status" value="1"/>
</dbReference>
<evidence type="ECO:0000256" key="3">
    <source>
        <dbReference type="SAM" id="Phobius"/>
    </source>
</evidence>
<name>A0A6A6T891_9PLEO</name>
<gene>
    <name evidence="6" type="ORF">K491DRAFT_715709</name>
</gene>
<keyword evidence="3" id="KW-1133">Transmembrane helix</keyword>
<organism evidence="6 7">
    <name type="scientific">Lophiostoma macrostomum CBS 122681</name>
    <dbReference type="NCBI Taxonomy" id="1314788"/>
    <lineage>
        <taxon>Eukaryota</taxon>
        <taxon>Fungi</taxon>
        <taxon>Dikarya</taxon>
        <taxon>Ascomycota</taxon>
        <taxon>Pezizomycotina</taxon>
        <taxon>Dothideomycetes</taxon>
        <taxon>Pleosporomycetidae</taxon>
        <taxon>Pleosporales</taxon>
        <taxon>Lophiostomataceae</taxon>
        <taxon>Lophiostoma</taxon>
    </lineage>
</organism>
<proteinExistence type="inferred from homology"/>
<keyword evidence="7" id="KW-1185">Reference proteome</keyword>
<evidence type="ECO:0000256" key="2">
    <source>
        <dbReference type="ARBA" id="ARBA00023002"/>
    </source>
</evidence>
<evidence type="ECO:0000313" key="7">
    <source>
        <dbReference type="Proteomes" id="UP000799324"/>
    </source>
</evidence>
<keyword evidence="3" id="KW-0472">Membrane</keyword>
<comment type="similarity">
    <text evidence="1">Belongs to the 3-hydroxyacyl-CoA dehydrogenase family.</text>
</comment>
<dbReference type="Pfam" id="PF00725">
    <property type="entry name" value="3HCDH"/>
    <property type="match status" value="1"/>
</dbReference>
<dbReference type="EMBL" id="MU004341">
    <property type="protein sequence ID" value="KAF2656010.1"/>
    <property type="molecule type" value="Genomic_DNA"/>
</dbReference>
<dbReference type="InterPro" id="IPR006176">
    <property type="entry name" value="3-OHacyl-CoA_DH_NAD-bd"/>
</dbReference>
<dbReference type="GO" id="GO:0050104">
    <property type="term" value="F:L-gulonate 3-dehydrogenase activity"/>
    <property type="evidence" value="ECO:0007669"/>
    <property type="project" value="TreeGrafter"/>
</dbReference>
<feature type="transmembrane region" description="Helical" evidence="3">
    <location>
        <begin position="6"/>
        <end position="26"/>
    </location>
</feature>
<dbReference type="AlphaFoldDB" id="A0A6A6T891"/>
<dbReference type="InterPro" id="IPR006180">
    <property type="entry name" value="3-OHacyl-CoA_DH_CS"/>
</dbReference>
<dbReference type="InterPro" id="IPR006108">
    <property type="entry name" value="3HC_DH_C"/>
</dbReference>
<dbReference type="OrthoDB" id="2021159at2759"/>
<accession>A0A6A6T891</accession>
<keyword evidence="3" id="KW-0812">Transmembrane</keyword>
<dbReference type="SUPFAM" id="SSF48179">
    <property type="entry name" value="6-phosphogluconate dehydrogenase C-terminal domain-like"/>
    <property type="match status" value="1"/>
</dbReference>
<dbReference type="Proteomes" id="UP000799324">
    <property type="component" value="Unassembled WGS sequence"/>
</dbReference>
<dbReference type="SUPFAM" id="SSF51735">
    <property type="entry name" value="NAD(P)-binding Rossmann-fold domains"/>
    <property type="match status" value="1"/>
</dbReference>
<dbReference type="Gene3D" id="3.40.50.720">
    <property type="entry name" value="NAD(P)-binding Rossmann-like Domain"/>
    <property type="match status" value="1"/>
</dbReference>
<dbReference type="InterPro" id="IPR008927">
    <property type="entry name" value="6-PGluconate_DH-like_C_sf"/>
</dbReference>